<name>A0A3S9SZB4_9FIRM</name>
<dbReference type="AlphaFoldDB" id="A0A3S9SZB4"/>
<evidence type="ECO:0000313" key="2">
    <source>
        <dbReference type="Proteomes" id="UP000267250"/>
    </source>
</evidence>
<accession>A0A3S9SZB4</accession>
<sequence>MGCCNKHNSFFRKSQNNESIDYKKCLELLTNQKDAMGFLKILCNAASITLSDDKNKKNAEPGLQCVIVPILSLCQEINIFDLSEKILAKMLKCTFASIFGRLGPELYQQVYNEYEIFFKEEEGLDFSTFSSLFEKQMRRLFHIYCSFECNPIGFYHFLNSKEELEGIKFYKGDQVKSYLPLIAYITKVKFLEELSEEFTKAEFALCQKFLRMEIDLVILLNRITELATNTRGGISGITEALRRVAIGNGTQFFEKGDFDDLFEATEEVADIIEKLAKLYRQRFEVFKEVNKTLICSRPQPPVKAPIREIPTLTPRVIF</sequence>
<dbReference type="KEGG" id="aft:BBF96_09790"/>
<organism evidence="1 2">
    <name type="scientific">Anoxybacter fermentans</name>
    <dbReference type="NCBI Taxonomy" id="1323375"/>
    <lineage>
        <taxon>Bacteria</taxon>
        <taxon>Bacillati</taxon>
        <taxon>Bacillota</taxon>
        <taxon>Clostridia</taxon>
        <taxon>Halanaerobiales</taxon>
        <taxon>Anoxybacter</taxon>
    </lineage>
</organism>
<dbReference type="Proteomes" id="UP000267250">
    <property type="component" value="Chromosome"/>
</dbReference>
<reference evidence="1 2" key="1">
    <citation type="submission" date="2016-07" db="EMBL/GenBank/DDBJ databases">
        <title>Genome and transcriptome analysis of iron-reducing fermentative bacteria Anoxybacter fermentans.</title>
        <authorList>
            <person name="Zeng X."/>
            <person name="Shao Z."/>
        </authorList>
    </citation>
    <scope>NUCLEOTIDE SEQUENCE [LARGE SCALE GENOMIC DNA]</scope>
    <source>
        <strain evidence="1 2">DY22613</strain>
    </source>
</reference>
<dbReference type="EMBL" id="CP016379">
    <property type="protein sequence ID" value="AZR73651.1"/>
    <property type="molecule type" value="Genomic_DNA"/>
</dbReference>
<dbReference type="RefSeq" id="WP_127016996.1">
    <property type="nucleotide sequence ID" value="NZ_CP016379.1"/>
</dbReference>
<keyword evidence="2" id="KW-1185">Reference proteome</keyword>
<proteinExistence type="predicted"/>
<gene>
    <name evidence="1" type="ORF">BBF96_09790</name>
</gene>
<protein>
    <submittedName>
        <fullName evidence="1">Uncharacterized protein</fullName>
    </submittedName>
</protein>
<evidence type="ECO:0000313" key="1">
    <source>
        <dbReference type="EMBL" id="AZR73651.1"/>
    </source>
</evidence>